<reference evidence="2" key="1">
    <citation type="submission" date="2017-09" db="EMBL/GenBank/DDBJ databases">
        <title>Contemporary evolution of a Lepidopteran species, Heliothis virescens, in response to modern agricultural practices.</title>
        <authorList>
            <person name="Fritz M.L."/>
            <person name="Deyonke A.M."/>
            <person name="Papanicolaou A."/>
            <person name="Micinski S."/>
            <person name="Westbrook J."/>
            <person name="Gould F."/>
        </authorList>
    </citation>
    <scope>NUCLEOTIDE SEQUENCE [LARGE SCALE GENOMIC DNA]</scope>
    <source>
        <strain evidence="2">HvINT-</strain>
        <tissue evidence="2">Whole body</tissue>
    </source>
</reference>
<organism evidence="2">
    <name type="scientific">Heliothis virescens</name>
    <name type="common">Tobacco budworm moth</name>
    <dbReference type="NCBI Taxonomy" id="7102"/>
    <lineage>
        <taxon>Eukaryota</taxon>
        <taxon>Metazoa</taxon>
        <taxon>Ecdysozoa</taxon>
        <taxon>Arthropoda</taxon>
        <taxon>Hexapoda</taxon>
        <taxon>Insecta</taxon>
        <taxon>Pterygota</taxon>
        <taxon>Neoptera</taxon>
        <taxon>Endopterygota</taxon>
        <taxon>Lepidoptera</taxon>
        <taxon>Glossata</taxon>
        <taxon>Ditrysia</taxon>
        <taxon>Noctuoidea</taxon>
        <taxon>Noctuidae</taxon>
        <taxon>Heliothinae</taxon>
        <taxon>Heliothis</taxon>
    </lineage>
</organism>
<name>A0A2A4JVP5_HELVI</name>
<keyword evidence="1" id="KW-0732">Signal</keyword>
<evidence type="ECO:0000313" key="2">
    <source>
        <dbReference type="EMBL" id="PCG76095.1"/>
    </source>
</evidence>
<dbReference type="EMBL" id="NWSH01000480">
    <property type="protein sequence ID" value="PCG76095.1"/>
    <property type="molecule type" value="Genomic_DNA"/>
</dbReference>
<feature type="signal peptide" evidence="1">
    <location>
        <begin position="1"/>
        <end position="16"/>
    </location>
</feature>
<sequence>MHAVFLLVFKIIFAEARVFCQDRHAMPWKTAGHACPITCSTIITAIDRLKQYDYQYLVKQRVRKKINMSETDIFTISQELHEQIFYNRKSDSLLPENQHLKLYHTYHKLLSNKEFIESLKMEAKKMTAELNMSCSKMAAHFYRRINNLRCSRKFNKRSHVVGKFTKFLNKYADEKYPFNEELSAMILQKLEGSRTMRFGVVDFNTILGYLRKSLRYHKSRSRAERVIRLQSKNCLTIYVPGCYCKVGYVERELQCVNPEHCIANPSLTKYLERIILY</sequence>
<comment type="caution">
    <text evidence="2">The sequence shown here is derived from an EMBL/GenBank/DDBJ whole genome shotgun (WGS) entry which is preliminary data.</text>
</comment>
<feature type="chain" id="PRO_5012517312" evidence="1">
    <location>
        <begin position="17"/>
        <end position="277"/>
    </location>
</feature>
<dbReference type="CDD" id="cd19941">
    <property type="entry name" value="TIL"/>
    <property type="match status" value="1"/>
</dbReference>
<protein>
    <submittedName>
        <fullName evidence="2">Uncharacterized protein</fullName>
    </submittedName>
</protein>
<proteinExistence type="predicted"/>
<dbReference type="AlphaFoldDB" id="A0A2A4JVP5"/>
<gene>
    <name evidence="2" type="ORF">B5V51_10301</name>
</gene>
<evidence type="ECO:0000256" key="1">
    <source>
        <dbReference type="SAM" id="SignalP"/>
    </source>
</evidence>
<accession>A0A2A4JVP5</accession>